<keyword evidence="3" id="KW-1185">Reference proteome</keyword>
<dbReference type="KEGG" id="xya:ET471_10645"/>
<evidence type="ECO:0000313" key="2">
    <source>
        <dbReference type="EMBL" id="QAY70434.1"/>
    </source>
</evidence>
<dbReference type="EMBL" id="CP035493">
    <property type="protein sequence ID" value="QAY70434.1"/>
    <property type="molecule type" value="Genomic_DNA"/>
</dbReference>
<gene>
    <name evidence="2" type="ORF">ET471_10645</name>
</gene>
<keyword evidence="1" id="KW-1133">Transmembrane helix</keyword>
<proteinExistence type="predicted"/>
<dbReference type="RefSeq" id="WP_129188202.1">
    <property type="nucleotide sequence ID" value="NZ_CP035493.1"/>
</dbReference>
<dbReference type="Proteomes" id="UP000292118">
    <property type="component" value="Chromosome"/>
</dbReference>
<protein>
    <recommendedName>
        <fullName evidence="4">PH domain-containing protein</fullName>
    </recommendedName>
</protein>
<name>A0A4P6F4E4_9MICO</name>
<feature type="transmembrane region" description="Helical" evidence="1">
    <location>
        <begin position="7"/>
        <end position="27"/>
    </location>
</feature>
<evidence type="ECO:0000313" key="3">
    <source>
        <dbReference type="Proteomes" id="UP000292118"/>
    </source>
</evidence>
<evidence type="ECO:0008006" key="4">
    <source>
        <dbReference type="Google" id="ProtNLM"/>
    </source>
</evidence>
<dbReference type="OrthoDB" id="5148800at2"/>
<keyword evidence="1" id="KW-0812">Transmembrane</keyword>
<evidence type="ECO:0000256" key="1">
    <source>
        <dbReference type="SAM" id="Phobius"/>
    </source>
</evidence>
<dbReference type="AlphaFoldDB" id="A0A4P6F4E4"/>
<feature type="transmembrane region" description="Helical" evidence="1">
    <location>
        <begin position="33"/>
        <end position="52"/>
    </location>
</feature>
<organism evidence="2 3">
    <name type="scientific">Xylanimonas protaetiae</name>
    <dbReference type="NCBI Taxonomy" id="2509457"/>
    <lineage>
        <taxon>Bacteria</taxon>
        <taxon>Bacillati</taxon>
        <taxon>Actinomycetota</taxon>
        <taxon>Actinomycetes</taxon>
        <taxon>Micrococcales</taxon>
        <taxon>Promicromonosporaceae</taxon>
        <taxon>Xylanimonas</taxon>
    </lineage>
</organism>
<sequence>MIRSTASTATFGVGVAVLAAGLGWLTVRGDRETLAAVVVPALLLAWALWILLYRPAVRYDAVAATIVNIGRVHVLPWARVGEVEQRLNLVFRLDDGRKVDAWGAPYPAKPGLIARRLDRDSAARYDFRTHETALENVRVAAAPSEAPVVSRWDRAPLTAGAVLAAGLVVELVVAHAS</sequence>
<reference evidence="2 3" key="1">
    <citation type="submission" date="2019-01" db="EMBL/GenBank/DDBJ databases">
        <title>Genome sequencing of strain FW10M-9.</title>
        <authorList>
            <person name="Heo J."/>
            <person name="Kim S.-J."/>
            <person name="Kim J.-S."/>
            <person name="Hong S.-B."/>
            <person name="Kwon S.-W."/>
        </authorList>
    </citation>
    <scope>NUCLEOTIDE SEQUENCE [LARGE SCALE GENOMIC DNA]</scope>
    <source>
        <strain evidence="2 3">FW10M-9</strain>
    </source>
</reference>
<accession>A0A4P6F4E4</accession>
<keyword evidence="1" id="KW-0472">Membrane</keyword>